<comment type="caution">
    <text evidence="9">The sequence shown here is derived from an EMBL/GenBank/DDBJ whole genome shotgun (WGS) entry which is preliminary data.</text>
</comment>
<dbReference type="FunFam" id="3.90.1380.10:FF:000003">
    <property type="entry name" value="THR4p Threonine synthase"/>
    <property type="match status" value="1"/>
</dbReference>
<dbReference type="InterPro" id="IPR036052">
    <property type="entry name" value="TrpB-like_PALP_sf"/>
</dbReference>
<evidence type="ECO:0000256" key="3">
    <source>
        <dbReference type="ARBA" id="ARBA00021942"/>
    </source>
</evidence>
<organism evidence="9 10">
    <name type="scientific">Meganyctiphanes norvegica</name>
    <name type="common">Northern krill</name>
    <name type="synonym">Thysanopoda norvegica</name>
    <dbReference type="NCBI Taxonomy" id="48144"/>
    <lineage>
        <taxon>Eukaryota</taxon>
        <taxon>Metazoa</taxon>
        <taxon>Ecdysozoa</taxon>
        <taxon>Arthropoda</taxon>
        <taxon>Crustacea</taxon>
        <taxon>Multicrustacea</taxon>
        <taxon>Malacostraca</taxon>
        <taxon>Eumalacostraca</taxon>
        <taxon>Eucarida</taxon>
        <taxon>Euphausiacea</taxon>
        <taxon>Euphausiidae</taxon>
        <taxon>Meganyctiphanes</taxon>
    </lineage>
</organism>
<dbReference type="Proteomes" id="UP001497623">
    <property type="component" value="Unassembled WGS sequence"/>
</dbReference>
<dbReference type="GO" id="GO:0030170">
    <property type="term" value="F:pyridoxal phosphate binding"/>
    <property type="evidence" value="ECO:0007669"/>
    <property type="project" value="TreeGrafter"/>
</dbReference>
<comment type="similarity">
    <text evidence="2">Belongs to the threonine synthase family.</text>
</comment>
<dbReference type="GO" id="GO:0016829">
    <property type="term" value="F:lyase activity"/>
    <property type="evidence" value="ECO:0007669"/>
    <property type="project" value="UniProtKB-KW"/>
</dbReference>
<name>A0AAV2PWI9_MEGNR</name>
<dbReference type="EMBL" id="CAXKWB010001973">
    <property type="protein sequence ID" value="CAL4065950.1"/>
    <property type="molecule type" value="Genomic_DNA"/>
</dbReference>
<dbReference type="Gene3D" id="3.90.1380.10">
    <property type="entry name" value="Threonine synthase, N-terminal domain"/>
    <property type="match status" value="1"/>
</dbReference>
<dbReference type="InterPro" id="IPR051166">
    <property type="entry name" value="Threonine_Synthase"/>
</dbReference>
<dbReference type="InterPro" id="IPR001926">
    <property type="entry name" value="TrpB-like_PALP"/>
</dbReference>
<dbReference type="InterPro" id="IPR029144">
    <property type="entry name" value="Thr_synth_N"/>
</dbReference>
<dbReference type="PANTHER" id="PTHR42690">
    <property type="entry name" value="THREONINE SYNTHASE FAMILY MEMBER"/>
    <property type="match status" value="1"/>
</dbReference>
<feature type="domain" description="Threonine synthase N-terminal" evidence="8">
    <location>
        <begin position="2"/>
        <end position="79"/>
    </location>
</feature>
<dbReference type="AlphaFoldDB" id="A0AAV2PWI9"/>
<evidence type="ECO:0000259" key="7">
    <source>
        <dbReference type="Pfam" id="PF00291"/>
    </source>
</evidence>
<dbReference type="Pfam" id="PF00291">
    <property type="entry name" value="PALP"/>
    <property type="match status" value="1"/>
</dbReference>
<keyword evidence="10" id="KW-1185">Reference proteome</keyword>
<dbReference type="Pfam" id="PF14821">
    <property type="entry name" value="Thr_synth_N"/>
    <property type="match status" value="1"/>
</dbReference>
<evidence type="ECO:0000256" key="2">
    <source>
        <dbReference type="ARBA" id="ARBA00005517"/>
    </source>
</evidence>
<comment type="cofactor">
    <cofactor evidence="1 6">
        <name>pyridoxal 5'-phosphate</name>
        <dbReference type="ChEBI" id="CHEBI:597326"/>
    </cofactor>
</comment>
<dbReference type="NCBIfam" id="TIGR00260">
    <property type="entry name" value="thrC"/>
    <property type="match status" value="1"/>
</dbReference>
<sequence length="471" mass="52303">MKYCSTRGKEKNLTFKQVLFAGYSGDGGLYMPESVPKITEKELKEWSTLSYKELVFTIARRFIDEEEIPSNDLKEVVFTSLKRFRVPEVVRIEKLDGGLNIIELFHGVTLAFKDLALSVVGGLLNYFLKKDNAHITAVVGTSGDTGSAAIESIRGLECMDIVVLLPHGRCTKVQELQMTTVIEDNVHVYCVDGNSDELDEPIKKAFLDTDFVAANKIISINSINWGRILAQVAHYFYSYYQLCESVGSPVQLVVPTGAAGNITGGSLASAMGLPITLVAAVNTNDIVRRTLQGGDFSIKENVVQTFASAMDIQMPYNVERILFHFTGNDTKRVKELMNKFEKEGKVSIPNDVMKAMKEVIVGSLAVDNDHITEIMKKVLNKHNYLLCPHTATAVAYHFQQTDNSIPRGYIATASPAKFPEAVIKAGAEPVTEGVAHLENLPTKFTWMKKGDDWYSMLRTKIEEITAKKSRK</sequence>
<protein>
    <recommendedName>
        <fullName evidence="3">Threonine synthase-like 2</fullName>
    </recommendedName>
</protein>
<evidence type="ECO:0000313" key="9">
    <source>
        <dbReference type="EMBL" id="CAL4065950.1"/>
    </source>
</evidence>
<dbReference type="FunFam" id="3.40.50.1100:FF:000047">
    <property type="entry name" value="Threonine synthase like 2"/>
    <property type="match status" value="1"/>
</dbReference>
<accession>A0AAV2PWI9</accession>
<dbReference type="InterPro" id="IPR004450">
    <property type="entry name" value="Thr_synthase-like"/>
</dbReference>
<feature type="domain" description="Tryptophan synthase beta chain-like PALP" evidence="7">
    <location>
        <begin position="106"/>
        <end position="396"/>
    </location>
</feature>
<dbReference type="GO" id="GO:0046360">
    <property type="term" value="P:2-oxobutyrate biosynthetic process"/>
    <property type="evidence" value="ECO:0007669"/>
    <property type="project" value="TreeGrafter"/>
</dbReference>
<dbReference type="GO" id="GO:0009071">
    <property type="term" value="P:serine family amino acid catabolic process"/>
    <property type="evidence" value="ECO:0007669"/>
    <property type="project" value="TreeGrafter"/>
</dbReference>
<evidence type="ECO:0000256" key="1">
    <source>
        <dbReference type="ARBA" id="ARBA00001933"/>
    </source>
</evidence>
<dbReference type="InterPro" id="IPR037158">
    <property type="entry name" value="Thr_synth_N_sf"/>
</dbReference>
<keyword evidence="4 6" id="KW-0663">Pyridoxal phosphate</keyword>
<gene>
    <name evidence="9" type="ORF">MNOR_LOCUS5197</name>
</gene>
<evidence type="ECO:0000256" key="4">
    <source>
        <dbReference type="ARBA" id="ARBA00022898"/>
    </source>
</evidence>
<dbReference type="Gene3D" id="3.40.50.1100">
    <property type="match status" value="2"/>
</dbReference>
<evidence type="ECO:0000259" key="8">
    <source>
        <dbReference type="Pfam" id="PF14821"/>
    </source>
</evidence>
<evidence type="ECO:0000313" key="10">
    <source>
        <dbReference type="Proteomes" id="UP001497623"/>
    </source>
</evidence>
<dbReference type="PANTHER" id="PTHR42690:SF1">
    <property type="entry name" value="THREONINE SYNTHASE-LIKE 2"/>
    <property type="match status" value="1"/>
</dbReference>
<feature type="modified residue" description="N6-(pyridoxal phosphate)lysine" evidence="6">
    <location>
        <position position="113"/>
    </location>
</feature>
<keyword evidence="5" id="KW-0456">Lyase</keyword>
<dbReference type="SUPFAM" id="SSF53686">
    <property type="entry name" value="Tryptophan synthase beta subunit-like PLP-dependent enzymes"/>
    <property type="match status" value="1"/>
</dbReference>
<evidence type="ECO:0000256" key="5">
    <source>
        <dbReference type="ARBA" id="ARBA00023239"/>
    </source>
</evidence>
<evidence type="ECO:0000256" key="6">
    <source>
        <dbReference type="PIRSR" id="PIRSR604450-51"/>
    </source>
</evidence>
<reference evidence="9 10" key="1">
    <citation type="submission" date="2024-05" db="EMBL/GenBank/DDBJ databases">
        <authorList>
            <person name="Wallberg A."/>
        </authorList>
    </citation>
    <scope>NUCLEOTIDE SEQUENCE [LARGE SCALE GENOMIC DNA]</scope>
</reference>
<dbReference type="CDD" id="cd01560">
    <property type="entry name" value="Thr-synth_2"/>
    <property type="match status" value="1"/>
</dbReference>
<proteinExistence type="inferred from homology"/>